<dbReference type="GO" id="GO:0004672">
    <property type="term" value="F:protein kinase activity"/>
    <property type="evidence" value="ECO:0007669"/>
    <property type="project" value="InterPro"/>
</dbReference>
<dbReference type="Gene3D" id="1.10.510.10">
    <property type="entry name" value="Transferase(Phosphotransferase) domain 1"/>
    <property type="match status" value="1"/>
</dbReference>
<evidence type="ECO:0000256" key="1">
    <source>
        <dbReference type="ARBA" id="ARBA00009670"/>
    </source>
</evidence>
<dbReference type="InterPro" id="IPR000719">
    <property type="entry name" value="Prot_kinase_dom"/>
</dbReference>
<dbReference type="SMART" id="SM00220">
    <property type="entry name" value="S_TKc"/>
    <property type="match status" value="1"/>
</dbReference>
<name>A0AA38H985_9TREE</name>
<organism evidence="3 4">
    <name type="scientific">Dioszegia hungarica</name>
    <dbReference type="NCBI Taxonomy" id="4972"/>
    <lineage>
        <taxon>Eukaryota</taxon>
        <taxon>Fungi</taxon>
        <taxon>Dikarya</taxon>
        <taxon>Basidiomycota</taxon>
        <taxon>Agaricomycotina</taxon>
        <taxon>Tremellomycetes</taxon>
        <taxon>Tremellales</taxon>
        <taxon>Bulleribasidiaceae</taxon>
        <taxon>Dioszegia</taxon>
    </lineage>
</organism>
<sequence>MPPRISGQGVRFAFREYTSASAQASTLPRAPKPRKWPARVAVAAGLLGGGYAYDRNFNASAVSRSLRTAYIGILCTLDYKINFSPRNADKIEGLHQRVADRLRYVIDTNQGLYLKLGQALGLQAALLPKPYREAFGHVFDRAPSVPWAEVVEVFQNDLKLHPDDIFDYFSDEPLASASIAQVHRASLAPKAGEAKGTIVAVKVQKPAIAKQMDWDLWSYRTLMYVAEKLFDMPMYFVANYVSQQMRLETSFRNEANNARRCAELLAQTPELRDDIYIPKVYGAAEGYPESDRIMVMEWVDGCRLNDKEAMEAMGIKPRDAMDLAIALNSAMTFSWGFVHCDPHPGNILVRQHPTKKGKPQVVLIDHGLYISLSKTFREDYCTLWRSLFVLDVPKIEEIARGWGIAVDANMFASAILLRPFRVSQKKEENPGPELSQYEQQVELKRRMRTMLENEQLIPRELIFLTRCQRMMQANNQTLGSPSSRVNLSAKWASIGYTRSLTGSRDLRSVGLWTWIKDRSNAVIFRFTLGAVDLAFWITTVKQRLWPPAKGEGWEDKLQKQFESMAREEFGIEIDDKVFLG</sequence>
<gene>
    <name evidence="3" type="ORF">MKK02DRAFT_45270</name>
</gene>
<dbReference type="PANTHER" id="PTHR43173:SF37">
    <property type="entry name" value="ABC1 FAMILY PROTEIN C10F6.14C"/>
    <property type="match status" value="1"/>
</dbReference>
<accession>A0AA38H985</accession>
<dbReference type="PANTHER" id="PTHR43173">
    <property type="entry name" value="ABC1 FAMILY PROTEIN"/>
    <property type="match status" value="1"/>
</dbReference>
<proteinExistence type="inferred from homology"/>
<comment type="similarity">
    <text evidence="1">Belongs to the protein kinase superfamily. ADCK protein kinase family.</text>
</comment>
<protein>
    <submittedName>
        <fullName evidence="3">Mitochondrion protein</fullName>
    </submittedName>
</protein>
<evidence type="ECO:0000313" key="4">
    <source>
        <dbReference type="Proteomes" id="UP001164286"/>
    </source>
</evidence>
<dbReference type="Proteomes" id="UP001164286">
    <property type="component" value="Unassembled WGS sequence"/>
</dbReference>
<dbReference type="GO" id="GO:0005524">
    <property type="term" value="F:ATP binding"/>
    <property type="evidence" value="ECO:0007669"/>
    <property type="project" value="InterPro"/>
</dbReference>
<dbReference type="InterPro" id="IPR051130">
    <property type="entry name" value="Mito_struct-func_regulator"/>
</dbReference>
<evidence type="ECO:0000259" key="2">
    <source>
        <dbReference type="SMART" id="SM00220"/>
    </source>
</evidence>
<dbReference type="RefSeq" id="XP_052946342.1">
    <property type="nucleotide sequence ID" value="XM_053093324.1"/>
</dbReference>
<feature type="domain" description="Protein kinase" evidence="2">
    <location>
        <begin position="168"/>
        <end position="483"/>
    </location>
</feature>
<dbReference type="SUPFAM" id="SSF56112">
    <property type="entry name" value="Protein kinase-like (PK-like)"/>
    <property type="match status" value="1"/>
</dbReference>
<reference evidence="3" key="1">
    <citation type="journal article" date="2022" name="G3 (Bethesda)">
        <title>High quality genome of the basidiomycete yeast Dioszegia hungarica PDD-24b-2 isolated from cloud water.</title>
        <authorList>
            <person name="Jarrige D."/>
            <person name="Haridas S."/>
            <person name="Bleykasten-Grosshans C."/>
            <person name="Joly M."/>
            <person name="Nadalig T."/>
            <person name="Sancelme M."/>
            <person name="Vuilleumier S."/>
            <person name="Grigoriev I.V."/>
            <person name="Amato P."/>
            <person name="Bringel F."/>
        </authorList>
    </citation>
    <scope>NUCLEOTIDE SEQUENCE</scope>
    <source>
        <strain evidence="3">PDD-24b-2</strain>
    </source>
</reference>
<dbReference type="InterPro" id="IPR045307">
    <property type="entry name" value="ADCK1_dom"/>
</dbReference>
<dbReference type="CDD" id="cd13969">
    <property type="entry name" value="ADCK1-like"/>
    <property type="match status" value="1"/>
</dbReference>
<dbReference type="InterPro" id="IPR004147">
    <property type="entry name" value="ABC1_dom"/>
</dbReference>
<dbReference type="EMBL" id="JAKWFO010000005">
    <property type="protein sequence ID" value="KAI9636565.1"/>
    <property type="molecule type" value="Genomic_DNA"/>
</dbReference>
<dbReference type="GeneID" id="77732529"/>
<dbReference type="Pfam" id="PF03109">
    <property type="entry name" value="ABC1"/>
    <property type="match status" value="1"/>
</dbReference>
<dbReference type="AlphaFoldDB" id="A0AA38H985"/>
<evidence type="ECO:0000313" key="3">
    <source>
        <dbReference type="EMBL" id="KAI9636565.1"/>
    </source>
</evidence>
<keyword evidence="4" id="KW-1185">Reference proteome</keyword>
<comment type="caution">
    <text evidence="3">The sequence shown here is derived from an EMBL/GenBank/DDBJ whole genome shotgun (WGS) entry which is preliminary data.</text>
</comment>
<dbReference type="InterPro" id="IPR011009">
    <property type="entry name" value="Kinase-like_dom_sf"/>
</dbReference>